<feature type="domain" description="Methyl-accepting transducer" evidence="7">
    <location>
        <begin position="341"/>
        <end position="577"/>
    </location>
</feature>
<keyword evidence="6" id="KW-0812">Transmembrane</keyword>
<evidence type="ECO:0000259" key="7">
    <source>
        <dbReference type="PROSITE" id="PS50111"/>
    </source>
</evidence>
<evidence type="ECO:0000256" key="4">
    <source>
        <dbReference type="PROSITE-ProRule" id="PRU00284"/>
    </source>
</evidence>
<evidence type="ECO:0000256" key="2">
    <source>
        <dbReference type="ARBA" id="ARBA00023224"/>
    </source>
</evidence>
<dbReference type="InterPro" id="IPR032255">
    <property type="entry name" value="HBM"/>
</dbReference>
<dbReference type="Gene3D" id="1.10.287.950">
    <property type="entry name" value="Methyl-accepting chemotaxis protein"/>
    <property type="match status" value="1"/>
</dbReference>
<keyword evidence="2 4" id="KW-0807">Transducer</keyword>
<dbReference type="PROSITE" id="PS50111">
    <property type="entry name" value="CHEMOTAXIS_TRANSDUC_2"/>
    <property type="match status" value="1"/>
</dbReference>
<dbReference type="PROSITE" id="PS50885">
    <property type="entry name" value="HAMP"/>
    <property type="match status" value="1"/>
</dbReference>
<accession>D3RN39</accession>
<gene>
    <name evidence="9" type="ordered locus">Alvin_0362</name>
</gene>
<dbReference type="PANTHER" id="PTHR32089:SF112">
    <property type="entry name" value="LYSOZYME-LIKE PROTEIN-RELATED"/>
    <property type="match status" value="1"/>
</dbReference>
<dbReference type="SUPFAM" id="SSF58104">
    <property type="entry name" value="Methyl-accepting chemotaxis protein (MCP) signaling domain"/>
    <property type="match status" value="1"/>
</dbReference>
<dbReference type="SMART" id="SM00304">
    <property type="entry name" value="HAMP"/>
    <property type="match status" value="1"/>
</dbReference>
<dbReference type="PANTHER" id="PTHR32089">
    <property type="entry name" value="METHYL-ACCEPTING CHEMOTAXIS PROTEIN MCPB"/>
    <property type="match status" value="1"/>
</dbReference>
<evidence type="ECO:0000256" key="3">
    <source>
        <dbReference type="ARBA" id="ARBA00029447"/>
    </source>
</evidence>
<dbReference type="SMART" id="SM01358">
    <property type="entry name" value="HBM"/>
    <property type="match status" value="1"/>
</dbReference>
<evidence type="ECO:0000313" key="9">
    <source>
        <dbReference type="EMBL" id="ADC61323.1"/>
    </source>
</evidence>
<dbReference type="HOGENOM" id="CLU_000445_107_27_6"/>
<dbReference type="Pfam" id="PF00015">
    <property type="entry name" value="MCPsignal"/>
    <property type="match status" value="1"/>
</dbReference>
<sequence length="613" mass="67089">MLIKHKLVGLSALSVISLLIVLLASWWTWLQLERLASAGQLTAQLTSRILKVERHGQDFFFQHAERDAVELREHLRALDQDIARLAGLLGQDAIPATQFDALRQEIAQYQERFEQFFNESKTIGLDHESGLYGSLREAVHHAEASVKETGRDDLLAGILQLRRDEKDFMLRSSTKYVDNFKANYAALIARPEIDETVTRALARYHQDFLNLVESQIRVGLSADQGLRADLNAQMQGLQSQIDTIRTNLETHLQSAELRAAWRLAAFGLAVMVLVGLLTWLIARRLNRGISRAVSVIQNIADDHDLTLRLDVSGKDELARMGEHLNSMLDSVARVILQCQRTIDDLSQTLAQLSANAEQTSVGGRHQLSEADQLATAITQMVATVEEIARNTETAADRTHRASLHAQQGRVQVDTTIQRIDTLATRLAGSTQAADELVQSSTTIGSVLDVIRGIAEQTNLLALNAAIEAARAGEQGRGFAVVAGEVRTLAMRTRTATEEIGGIISALQQKTGTIVSLIQECREEGLAGSAQANEAGAFLQRITEDMAGVQEMSTQIAAAVQEQTHVATEINRNIVAIRDIADHTASAADANASTSTQIAQSATELAHSISRFRC</sequence>
<dbReference type="AlphaFoldDB" id="D3RN39"/>
<comment type="similarity">
    <text evidence="3">Belongs to the methyl-accepting chemotaxis (MCP) protein family.</text>
</comment>
<organism evidence="9 10">
    <name type="scientific">Allochromatium vinosum (strain ATCC 17899 / DSM 180 / NBRC 103801 / NCIMB 10441 / D)</name>
    <name type="common">Chromatium vinosum</name>
    <dbReference type="NCBI Taxonomy" id="572477"/>
    <lineage>
        <taxon>Bacteria</taxon>
        <taxon>Pseudomonadati</taxon>
        <taxon>Pseudomonadota</taxon>
        <taxon>Gammaproteobacteria</taxon>
        <taxon>Chromatiales</taxon>
        <taxon>Chromatiaceae</taxon>
        <taxon>Allochromatium</taxon>
    </lineage>
</organism>
<comment type="subcellular location">
    <subcellularLocation>
        <location evidence="1">Membrane</location>
    </subcellularLocation>
</comment>
<evidence type="ECO:0000313" key="10">
    <source>
        <dbReference type="Proteomes" id="UP000001441"/>
    </source>
</evidence>
<dbReference type="GO" id="GO:0016020">
    <property type="term" value="C:membrane"/>
    <property type="evidence" value="ECO:0007669"/>
    <property type="project" value="UniProtKB-SubCell"/>
</dbReference>
<keyword evidence="10" id="KW-1185">Reference proteome</keyword>
<feature type="domain" description="HAMP" evidence="8">
    <location>
        <begin position="283"/>
        <end position="336"/>
    </location>
</feature>
<dbReference type="RefSeq" id="WP_012969599.1">
    <property type="nucleotide sequence ID" value="NC_013851.1"/>
</dbReference>
<keyword evidence="6" id="KW-1133">Transmembrane helix</keyword>
<dbReference type="KEGG" id="alv:Alvin_0362"/>
<evidence type="ECO:0000256" key="1">
    <source>
        <dbReference type="ARBA" id="ARBA00004370"/>
    </source>
</evidence>
<feature type="coiled-coil region" evidence="5">
    <location>
        <begin position="61"/>
        <end position="119"/>
    </location>
</feature>
<dbReference type="SMART" id="SM00283">
    <property type="entry name" value="MA"/>
    <property type="match status" value="1"/>
</dbReference>
<dbReference type="CDD" id="cd06225">
    <property type="entry name" value="HAMP"/>
    <property type="match status" value="1"/>
</dbReference>
<dbReference type="STRING" id="572477.Alvin_0362"/>
<feature type="transmembrane region" description="Helical" evidence="6">
    <location>
        <begin position="259"/>
        <end position="282"/>
    </location>
</feature>
<dbReference type="GO" id="GO:0006935">
    <property type="term" value="P:chemotaxis"/>
    <property type="evidence" value="ECO:0007669"/>
    <property type="project" value="UniProtKB-ARBA"/>
</dbReference>
<dbReference type="EMBL" id="CP001896">
    <property type="protein sequence ID" value="ADC61323.1"/>
    <property type="molecule type" value="Genomic_DNA"/>
</dbReference>
<dbReference type="eggNOG" id="COG0840">
    <property type="taxonomic scope" value="Bacteria"/>
</dbReference>
<dbReference type="InterPro" id="IPR003660">
    <property type="entry name" value="HAMP_dom"/>
</dbReference>
<evidence type="ECO:0000256" key="6">
    <source>
        <dbReference type="SAM" id="Phobius"/>
    </source>
</evidence>
<dbReference type="CDD" id="cd11386">
    <property type="entry name" value="MCP_signal"/>
    <property type="match status" value="1"/>
</dbReference>
<evidence type="ECO:0000259" key="8">
    <source>
        <dbReference type="PROSITE" id="PS50885"/>
    </source>
</evidence>
<dbReference type="Pfam" id="PF00672">
    <property type="entry name" value="HAMP"/>
    <property type="match status" value="1"/>
</dbReference>
<dbReference type="GO" id="GO:0007165">
    <property type="term" value="P:signal transduction"/>
    <property type="evidence" value="ECO:0007669"/>
    <property type="project" value="UniProtKB-KW"/>
</dbReference>
<reference evidence="9 10" key="1">
    <citation type="journal article" date="2011" name="Stand. Genomic Sci.">
        <title>Complete genome sequence of Allochromatium vinosum DSM 180(T).</title>
        <authorList>
            <person name="Weissgerber T."/>
            <person name="Zigann R."/>
            <person name="Bruce D."/>
            <person name="Chang Y.J."/>
            <person name="Detter J.C."/>
            <person name="Han C."/>
            <person name="Hauser L."/>
            <person name="Jeffries C.D."/>
            <person name="Land M."/>
            <person name="Munk A.C."/>
            <person name="Tapia R."/>
            <person name="Dahl C."/>
        </authorList>
    </citation>
    <scope>NUCLEOTIDE SEQUENCE [LARGE SCALE GENOMIC DNA]</scope>
    <source>
        <strain evidence="10">ATCC 17899 / DSM 180 / NBRC 103801 / NCIMB 10441 / D</strain>
    </source>
</reference>
<name>D3RN39_ALLVD</name>
<keyword evidence="6" id="KW-0472">Membrane</keyword>
<evidence type="ECO:0000256" key="5">
    <source>
        <dbReference type="SAM" id="Coils"/>
    </source>
</evidence>
<dbReference type="FunFam" id="1.10.287.950:FF:000001">
    <property type="entry name" value="Methyl-accepting chemotaxis sensory transducer"/>
    <property type="match status" value="1"/>
</dbReference>
<proteinExistence type="inferred from homology"/>
<protein>
    <submittedName>
        <fullName evidence="9">Methyl-accepting chemotaxis sensory transducer</fullName>
    </submittedName>
</protein>
<keyword evidence="5" id="KW-0175">Coiled coil</keyword>
<feature type="transmembrane region" description="Helical" evidence="6">
    <location>
        <begin position="7"/>
        <end position="29"/>
    </location>
</feature>
<dbReference type="InterPro" id="IPR004089">
    <property type="entry name" value="MCPsignal_dom"/>
</dbReference>
<dbReference type="Proteomes" id="UP000001441">
    <property type="component" value="Chromosome"/>
</dbReference>